<dbReference type="EMBL" id="FLRH01000004">
    <property type="protein sequence ID" value="SBT68144.1"/>
    <property type="molecule type" value="Genomic_DNA"/>
</dbReference>
<feature type="domain" description="DUF4439" evidence="2">
    <location>
        <begin position="67"/>
        <end position="202"/>
    </location>
</feature>
<feature type="compositionally biased region" description="Basic and acidic residues" evidence="1">
    <location>
        <begin position="1"/>
        <end position="48"/>
    </location>
</feature>
<protein>
    <recommendedName>
        <fullName evidence="2">DUF4439 domain-containing protein</fullName>
    </recommendedName>
</protein>
<accession>A0A1A9BGQ4</accession>
<keyword evidence="4" id="KW-1185">Reference proteome</keyword>
<evidence type="ECO:0000313" key="4">
    <source>
        <dbReference type="Proteomes" id="UP000199558"/>
    </source>
</evidence>
<dbReference type="Pfam" id="PF14530">
    <property type="entry name" value="DUF4439"/>
    <property type="match status" value="1"/>
</dbReference>
<evidence type="ECO:0000256" key="1">
    <source>
        <dbReference type="SAM" id="MobiDB-lite"/>
    </source>
</evidence>
<dbReference type="STRING" id="946078.GA0070622_5238"/>
<dbReference type="AlphaFoldDB" id="A0A1A9BGQ4"/>
<organism evidence="3 4">
    <name type="scientific">Micromonospora sediminicola</name>
    <dbReference type="NCBI Taxonomy" id="946078"/>
    <lineage>
        <taxon>Bacteria</taxon>
        <taxon>Bacillati</taxon>
        <taxon>Actinomycetota</taxon>
        <taxon>Actinomycetes</taxon>
        <taxon>Micromonosporales</taxon>
        <taxon>Micromonosporaceae</taxon>
        <taxon>Micromonospora</taxon>
    </lineage>
</organism>
<name>A0A1A9BGQ4_9ACTN</name>
<dbReference type="InterPro" id="IPR009078">
    <property type="entry name" value="Ferritin-like_SF"/>
</dbReference>
<dbReference type="Gene3D" id="1.20.1260.10">
    <property type="match status" value="1"/>
</dbReference>
<evidence type="ECO:0000259" key="2">
    <source>
        <dbReference type="Pfam" id="PF14530"/>
    </source>
</evidence>
<dbReference type="InterPro" id="IPR012347">
    <property type="entry name" value="Ferritin-like"/>
</dbReference>
<sequence>MSERTERSEGRERTPGLHSVSERTERSEGRERTPGLHSVSERTERSEGRQALPGRYAPSPTSGPTQALADALAAEYAAIWAYGVIGVHLTDAARTAARAAEAAHRSRRDALLLQLAEGSGQVPADRAGYALPFPVTDRAGALRLAVEIEERTAGHWRAALPHTTGPDRNTALAALTDCALRATRWRRTAGVTPVTVAFPGRTA</sequence>
<dbReference type="InterPro" id="IPR029447">
    <property type="entry name" value="DUF4439"/>
</dbReference>
<dbReference type="SUPFAM" id="SSF47240">
    <property type="entry name" value="Ferritin-like"/>
    <property type="match status" value="1"/>
</dbReference>
<evidence type="ECO:0000313" key="3">
    <source>
        <dbReference type="EMBL" id="SBT68144.1"/>
    </source>
</evidence>
<feature type="region of interest" description="Disordered" evidence="1">
    <location>
        <begin position="1"/>
        <end position="65"/>
    </location>
</feature>
<dbReference type="Proteomes" id="UP000199558">
    <property type="component" value="Unassembled WGS sequence"/>
</dbReference>
<gene>
    <name evidence="3" type="ORF">GA0070622_5238</name>
</gene>
<dbReference type="CDD" id="cd00657">
    <property type="entry name" value="Ferritin_like"/>
    <property type="match status" value="1"/>
</dbReference>
<reference evidence="4" key="1">
    <citation type="submission" date="2016-06" db="EMBL/GenBank/DDBJ databases">
        <authorList>
            <person name="Varghese N."/>
            <person name="Submissions Spin"/>
        </authorList>
    </citation>
    <scope>NUCLEOTIDE SEQUENCE [LARGE SCALE GENOMIC DNA]</scope>
    <source>
        <strain evidence="4">DSM 45794</strain>
    </source>
</reference>
<proteinExistence type="predicted"/>